<comment type="caution">
    <text evidence="3">The sequence shown here is derived from an EMBL/GenBank/DDBJ whole genome shotgun (WGS) entry which is preliminary data.</text>
</comment>
<dbReference type="Pfam" id="PF01266">
    <property type="entry name" value="DAO"/>
    <property type="match status" value="1"/>
</dbReference>
<dbReference type="Proteomes" id="UP000284407">
    <property type="component" value="Unassembled WGS sequence"/>
</dbReference>
<accession>A0A420DNP1</accession>
<dbReference type="OrthoDB" id="9805337at2"/>
<name>A0A420DNP1_9RHOB</name>
<dbReference type="AlphaFoldDB" id="A0A420DNP1"/>
<dbReference type="GO" id="GO:0016491">
    <property type="term" value="F:oxidoreductase activity"/>
    <property type="evidence" value="ECO:0007669"/>
    <property type="project" value="UniProtKB-KW"/>
</dbReference>
<reference evidence="3 4" key="1">
    <citation type="submission" date="2018-09" db="EMBL/GenBank/DDBJ databases">
        <title>Genomic Encyclopedia of Archaeal and Bacterial Type Strains, Phase II (KMG-II): from individual species to whole genera.</title>
        <authorList>
            <person name="Goeker M."/>
        </authorList>
    </citation>
    <scope>NUCLEOTIDE SEQUENCE [LARGE SCALE GENOMIC DNA]</scope>
    <source>
        <strain evidence="3 4">DSM 11458</strain>
    </source>
</reference>
<dbReference type="STRING" id="1443111.Z949_2296"/>
<dbReference type="RefSeq" id="WP_025062753.1">
    <property type="nucleotide sequence ID" value="NZ_RAQK01000001.1"/>
</dbReference>
<dbReference type="PANTHER" id="PTHR13847">
    <property type="entry name" value="SARCOSINE DEHYDROGENASE-RELATED"/>
    <property type="match status" value="1"/>
</dbReference>
<dbReference type="InterPro" id="IPR036188">
    <property type="entry name" value="FAD/NAD-bd_sf"/>
</dbReference>
<evidence type="ECO:0000313" key="4">
    <source>
        <dbReference type="Proteomes" id="UP000284407"/>
    </source>
</evidence>
<organism evidence="3 4">
    <name type="scientific">Sulfitobacter guttiformis</name>
    <dbReference type="NCBI Taxonomy" id="74349"/>
    <lineage>
        <taxon>Bacteria</taxon>
        <taxon>Pseudomonadati</taxon>
        <taxon>Pseudomonadota</taxon>
        <taxon>Alphaproteobacteria</taxon>
        <taxon>Rhodobacterales</taxon>
        <taxon>Roseobacteraceae</taxon>
        <taxon>Sulfitobacter</taxon>
    </lineage>
</organism>
<proteinExistence type="predicted"/>
<evidence type="ECO:0000256" key="1">
    <source>
        <dbReference type="ARBA" id="ARBA00023002"/>
    </source>
</evidence>
<feature type="domain" description="FAD dependent oxidoreductase" evidence="2">
    <location>
        <begin position="3"/>
        <end position="393"/>
    </location>
</feature>
<dbReference type="SUPFAM" id="SSF54373">
    <property type="entry name" value="FAD-linked reductases, C-terminal domain"/>
    <property type="match status" value="1"/>
</dbReference>
<dbReference type="InterPro" id="IPR006076">
    <property type="entry name" value="FAD-dep_OxRdtase"/>
</dbReference>
<dbReference type="PANTHER" id="PTHR13847:SF289">
    <property type="entry name" value="GLYCINE OXIDASE"/>
    <property type="match status" value="1"/>
</dbReference>
<dbReference type="Gene3D" id="3.30.9.10">
    <property type="entry name" value="D-Amino Acid Oxidase, subunit A, domain 2"/>
    <property type="match status" value="1"/>
</dbReference>
<keyword evidence="1" id="KW-0560">Oxidoreductase</keyword>
<dbReference type="SUPFAM" id="SSF51905">
    <property type="entry name" value="FAD/NAD(P)-binding domain"/>
    <property type="match status" value="1"/>
</dbReference>
<evidence type="ECO:0000313" key="3">
    <source>
        <dbReference type="EMBL" id="RKE95798.1"/>
    </source>
</evidence>
<dbReference type="EMBL" id="RAQK01000001">
    <property type="protein sequence ID" value="RKE95798.1"/>
    <property type="molecule type" value="Genomic_DNA"/>
</dbReference>
<gene>
    <name evidence="3" type="ORF">C8N30_0338</name>
</gene>
<sequence length="413" mass="44616">MHILVAGAGIVGISTAIWLQRAGHNVTVVERIGPASGTSHGNAGVLAAGAVVPVTTPGLLRKAPAMLLDRDAPLFLRWSYLPRLVPFLRKYLSYATEAHVDHYGRAMSSLLHDSVEQHQALAADTPAAAYITTEDYCFGYATRADFDADAYSWGKRDAQGVRYDVVSGAEYATYDPVFGTDTFETVVRCKNHGRISDPGAYVRALADHFVAEGGTLLIADITDIEMTDGAVNALMTANGALRADKIVFAMGPWSRKIAHKLGVKVPFESERGYHIEMTNPSTMPRAPMMVASGKFVLTPMRGRLRAAGVIEFGGLDAPASRAPLEMLHRQVKKLLPSLQYEDVVEWMGHRPAPGDSLPLIGANDTRGLSYSAFGHQHVGLTGGPKTGRVLAELISARTPNMDMRAFDPSKYKA</sequence>
<dbReference type="GO" id="GO:0005737">
    <property type="term" value="C:cytoplasm"/>
    <property type="evidence" value="ECO:0007669"/>
    <property type="project" value="TreeGrafter"/>
</dbReference>
<dbReference type="Gene3D" id="3.50.50.60">
    <property type="entry name" value="FAD/NAD(P)-binding domain"/>
    <property type="match status" value="2"/>
</dbReference>
<keyword evidence="4" id="KW-1185">Reference proteome</keyword>
<protein>
    <submittedName>
        <fullName evidence="3">D-amino-acid dehydrogenase</fullName>
    </submittedName>
</protein>
<evidence type="ECO:0000259" key="2">
    <source>
        <dbReference type="Pfam" id="PF01266"/>
    </source>
</evidence>